<dbReference type="RefSeq" id="WP_153274230.1">
    <property type="nucleotide sequence ID" value="NZ_FWYE01000004.1"/>
</dbReference>
<sequence length="441" mass="50639">MYHICNIIKQNYKALISQDIIKNLQGMYNTGNNIFYMPEVFESIFKKEASLKYAIMESLDNYNPLGELNINSKYLDIYIDKLNGIETKTCVTKYNKNQIDNYLLYLNRLILGFMVTYNTELDIANLLINNRMNPNHQKRGFTINRLIMARIAHQNAVNGTGYGVGKYPYKIPKIASLIKNEYQKEKEEFYKNYINNYFNNDLKIFFNNIGLMAFNPFGGSDILNQAGFNIPQNNIDLSNYKPEDKIKYKIWKYYRDQGFLIAAEASLLNSSTVQKGIYKNGMLINTNEADIKAIDSMGPKLRERIEEIYGTRKSPITGKYIIDFAVLINGKIAGIECKSDYTKMDVMQLKSYYDSNELDYLYIAVGVDSGDNPNNIKNKIDSILTSNNLDNVGIILVNNSIYIGKNARLINNANKYHKLMPVSIVSPKTKIYSFNEIPGNF</sequence>
<proteinExistence type="predicted"/>
<protein>
    <submittedName>
        <fullName evidence="1">Uncharacterized protein</fullName>
    </submittedName>
</protein>
<gene>
    <name evidence="1" type="ORF">SAMN02745355_1364</name>
</gene>
<dbReference type="AlphaFoldDB" id="A0A8G2L8G7"/>
<comment type="caution">
    <text evidence="1">The sequence shown here is derived from an EMBL/GenBank/DDBJ whole genome shotgun (WGS) entry which is preliminary data.</text>
</comment>
<reference evidence="1 2" key="1">
    <citation type="submission" date="2017-04" db="EMBL/GenBank/DDBJ databases">
        <authorList>
            <person name="Varghese N."/>
            <person name="Submissions S."/>
        </authorList>
    </citation>
    <scope>NUCLEOTIDE SEQUENCE [LARGE SCALE GENOMIC DNA]</scope>
    <source>
        <strain evidence="1 2">DSM 9789</strain>
    </source>
</reference>
<evidence type="ECO:0000313" key="1">
    <source>
        <dbReference type="EMBL" id="SMD31425.1"/>
    </source>
</evidence>
<keyword evidence="2" id="KW-1185">Reference proteome</keyword>
<organism evidence="1 2">
    <name type="scientific">Picrophilus torridus (strain ATCC 700027 / DSM 9790 / JCM 10055 / NBRC 100828 / KAW 2/3)</name>
    <dbReference type="NCBI Taxonomy" id="1122961"/>
    <lineage>
        <taxon>Archaea</taxon>
        <taxon>Methanobacteriati</taxon>
        <taxon>Thermoplasmatota</taxon>
        <taxon>Thermoplasmata</taxon>
        <taxon>Thermoplasmatales</taxon>
        <taxon>Picrophilaceae</taxon>
        <taxon>Picrophilus</taxon>
    </lineage>
</organism>
<evidence type="ECO:0000313" key="2">
    <source>
        <dbReference type="Proteomes" id="UP000192315"/>
    </source>
</evidence>
<dbReference type="EMBL" id="FWYE01000004">
    <property type="protein sequence ID" value="SMD31425.1"/>
    <property type="molecule type" value="Genomic_DNA"/>
</dbReference>
<name>A0A8G2L8G7_PICTO</name>
<accession>A0A8G2L8G7</accession>
<dbReference type="Proteomes" id="UP000192315">
    <property type="component" value="Unassembled WGS sequence"/>
</dbReference>